<comment type="caution">
    <text evidence="1">The sequence shown here is derived from an EMBL/GenBank/DDBJ whole genome shotgun (WGS) entry which is preliminary data.</text>
</comment>
<organism evidence="1 2">
    <name type="scientific">Candidatus Ozemobacter sibiricus</name>
    <dbReference type="NCBI Taxonomy" id="2268124"/>
    <lineage>
        <taxon>Bacteria</taxon>
        <taxon>Candidatus Ozemobacteria</taxon>
        <taxon>Candidatus Ozemobacterales</taxon>
        <taxon>Candidatus Ozemobacteraceae</taxon>
        <taxon>Candidatus Ozemobacter</taxon>
    </lineage>
</organism>
<dbReference type="EMBL" id="QOQW01000006">
    <property type="protein sequence ID" value="RCK80508.1"/>
    <property type="molecule type" value="Genomic_DNA"/>
</dbReference>
<evidence type="ECO:0000313" key="1">
    <source>
        <dbReference type="EMBL" id="RCK80508.1"/>
    </source>
</evidence>
<accession>A0A367ZQV5</accession>
<proteinExistence type="predicted"/>
<dbReference type="Proteomes" id="UP000252355">
    <property type="component" value="Unassembled WGS sequence"/>
</dbReference>
<protein>
    <submittedName>
        <fullName evidence="1">Uncharacterized protein</fullName>
    </submittedName>
</protein>
<dbReference type="AlphaFoldDB" id="A0A367ZQV5"/>
<evidence type="ECO:0000313" key="2">
    <source>
        <dbReference type="Proteomes" id="UP000252355"/>
    </source>
</evidence>
<name>A0A367ZQV5_9BACT</name>
<gene>
    <name evidence="1" type="ORF">OZSIB_3254</name>
</gene>
<sequence length="261" mass="30126">MAKYLVESLNQKFEIKKYQVYFNIQHGEQAETILDSLDRATTGLQTVFVLDEPPAVEFYLYPDLATIERVTQRPMTMGETIRILPDEGVIMLAATHLPKLLGEEVVRALSYLLFNVGVREREVGIRTYRTPSWLREGICLQVPAKIRPDSKDYLVGGWNTLLEALKAEQLIKPSVMAKSLHLIPDANRRQLAIHQAYFMVRLLLSNYADKFFRKYATLMAAFEDMEAENAFQQITSFDFEKFFGLFKDWVRTTNVWVAISD</sequence>
<reference evidence="1 2" key="1">
    <citation type="submission" date="2018-05" db="EMBL/GenBank/DDBJ databases">
        <title>A metagenomic window into the 2 km-deep terrestrial subsurface aquifer revealed taxonomically and functionally diverse microbial community comprising novel uncultured bacterial lineages.</title>
        <authorList>
            <person name="Kadnikov V.V."/>
            <person name="Mardanov A.V."/>
            <person name="Beletsky A.V."/>
            <person name="Banks D."/>
            <person name="Pimenov N.V."/>
            <person name="Frank Y.A."/>
            <person name="Karnachuk O.V."/>
            <person name="Ravin N.V."/>
        </authorList>
    </citation>
    <scope>NUCLEOTIDE SEQUENCE [LARGE SCALE GENOMIC DNA]</scope>
    <source>
        <strain evidence="1">BY5</strain>
    </source>
</reference>